<dbReference type="EnsemblBacteria" id="BAA10386">
    <property type="protein sequence ID" value="BAA10386"/>
    <property type="gene ID" value="BAA10386"/>
</dbReference>
<dbReference type="AlphaFoldDB" id="Q55744"/>
<reference evidence="1 2" key="1">
    <citation type="journal article" date="1995" name="DNA Res.">
        <title>Sequence analysis of the genome of the unicellular cyanobacterium Synechocystis sp. strain PCC6803. I. Sequence features in the 1 Mb region from map positions 64% to 92% of the genome.</title>
        <authorList>
            <person name="Kaneko T."/>
            <person name="Tanaka A."/>
            <person name="Sato S."/>
            <person name="Kotani H."/>
            <person name="Sazuka T."/>
            <person name="Miyajima N."/>
            <person name="Sugiura M."/>
            <person name="Tabata S."/>
        </authorList>
    </citation>
    <scope>NUCLEOTIDE SEQUENCE [LARGE SCALE GENOMIC DNA]</scope>
    <source>
        <strain evidence="2">ATCC 27184 / PCC 6803 / Kazusa</strain>
    </source>
</reference>
<dbReference type="EMBL" id="BA000022">
    <property type="protein sequence ID" value="BAA10386.1"/>
    <property type="molecule type" value="Genomic_DNA"/>
</dbReference>
<organism evidence="1 2">
    <name type="scientific">Synechocystis sp. (strain ATCC 27184 / PCC 6803 / Kazusa)</name>
    <dbReference type="NCBI Taxonomy" id="1111708"/>
    <lineage>
        <taxon>Bacteria</taxon>
        <taxon>Bacillati</taxon>
        <taxon>Cyanobacteriota</taxon>
        <taxon>Cyanophyceae</taxon>
        <taxon>Synechococcales</taxon>
        <taxon>Merismopediaceae</taxon>
        <taxon>Synechocystis</taxon>
    </lineage>
</organism>
<sequence>MPPRKSMRSPFKSGWSLVSLLFVLLSGCGGENLSSPEMNASPSANQGTLTVRANGEERAREGLTTKDGWVLDFNHVYVSLADINAYQVGSAFDASTDASLPETAVAIAMPGPTVVDLAMTGKDAETVLVGETPAPAGKFNALSWQMPLATEGPAQGYSILLEGMATKDGQTIPFKLGVKKELGFVCGDFVGDERKGILTAGGKADLEATFHLDHLFGDGQEPVDSDINLSAFGFDPLAALAGEKGIDLNSQDLQARLGAADYQTFLQVLANLGHVGEGHCRQTKAFTTITSFNL</sequence>
<dbReference type="InParanoid" id="Q55744"/>
<keyword evidence="2" id="KW-1185">Reference proteome</keyword>
<evidence type="ECO:0000313" key="2">
    <source>
        <dbReference type="Proteomes" id="UP000001425"/>
    </source>
</evidence>
<accession>Q55744</accession>
<dbReference type="Proteomes" id="UP000001425">
    <property type="component" value="Chromosome"/>
</dbReference>
<gene>
    <name evidence="1" type="ordered locus">sll0381</name>
</gene>
<dbReference type="KEGG" id="syn:sll0381"/>
<dbReference type="eggNOG" id="ENOG502Z8A8">
    <property type="taxonomic scope" value="Bacteria"/>
</dbReference>
<evidence type="ECO:0000313" key="1">
    <source>
        <dbReference type="EMBL" id="BAA10386.1"/>
    </source>
</evidence>
<dbReference type="PIR" id="S76540">
    <property type="entry name" value="S76540"/>
</dbReference>
<protein>
    <submittedName>
        <fullName evidence="1">Sll0381 protein</fullName>
    </submittedName>
</protein>
<name>Q55744_SYNY3</name>
<reference evidence="1 2" key="2">
    <citation type="journal article" date="1996" name="DNA Res.">
        <title>Sequence analysis of the genome of the unicellular cyanobacterium Synechocystis sp. strain PCC6803. II. Sequence determination of the entire genome and assignment of potential protein-coding regions.</title>
        <authorList>
            <person name="Kaneko T."/>
            <person name="Sato S."/>
            <person name="Kotani H."/>
            <person name="Tanaka A."/>
            <person name="Asamizu E."/>
            <person name="Nakamura Y."/>
            <person name="Miyajima N."/>
            <person name="Hirosawa M."/>
            <person name="Sugiura M."/>
            <person name="Sasamoto S."/>
            <person name="Kimura T."/>
            <person name="Hosouchi T."/>
            <person name="Matsuno A."/>
            <person name="Muraki A."/>
            <person name="Nakazaki N."/>
            <person name="Naruo K."/>
            <person name="Okumura S."/>
            <person name="Shimpo S."/>
            <person name="Takeuchi C."/>
            <person name="Wada T."/>
            <person name="Watanabe A."/>
            <person name="Yamada M."/>
            <person name="Yasuda M."/>
            <person name="Tabata S."/>
        </authorList>
    </citation>
    <scope>NUCLEOTIDE SEQUENCE [LARGE SCALE GENOMIC DNA]</scope>
    <source>
        <strain evidence="2">ATCC 27184 / PCC 6803 / Kazusa</strain>
    </source>
</reference>
<dbReference type="STRING" id="1148.gene:10499887"/>
<dbReference type="PROSITE" id="PS51257">
    <property type="entry name" value="PROKAR_LIPOPROTEIN"/>
    <property type="match status" value="1"/>
</dbReference>
<dbReference type="IntAct" id="Q55744">
    <property type="interactions" value="3"/>
</dbReference>
<dbReference type="PaxDb" id="1148-1001655"/>
<proteinExistence type="predicted"/>